<reference evidence="6 7" key="1">
    <citation type="journal article" date="2016" name="Nat. Commun.">
        <title>Thousands of microbial genomes shed light on interconnected biogeochemical processes in an aquifer system.</title>
        <authorList>
            <person name="Anantharaman K."/>
            <person name="Brown C.T."/>
            <person name="Hug L.A."/>
            <person name="Sharon I."/>
            <person name="Castelle C.J."/>
            <person name="Probst A.J."/>
            <person name="Thomas B.C."/>
            <person name="Singh A."/>
            <person name="Wilkins M.J."/>
            <person name="Karaoz U."/>
            <person name="Brodie E.L."/>
            <person name="Williams K.H."/>
            <person name="Hubbard S.S."/>
            <person name="Banfield J.F."/>
        </authorList>
    </citation>
    <scope>NUCLEOTIDE SEQUENCE [LARGE SCALE GENOMIC DNA]</scope>
</reference>
<dbReference type="SUPFAM" id="SSF53187">
    <property type="entry name" value="Zn-dependent exopeptidases"/>
    <property type="match status" value="1"/>
</dbReference>
<dbReference type="EMBL" id="MFJF01000004">
    <property type="protein sequence ID" value="OGG08275.1"/>
    <property type="molecule type" value="Genomic_DNA"/>
</dbReference>
<dbReference type="PANTHER" id="PTHR37326:SF1">
    <property type="entry name" value="BLL3975 PROTEIN"/>
    <property type="match status" value="1"/>
</dbReference>
<dbReference type="InterPro" id="IPR053138">
    <property type="entry name" value="N-alpha-Ac-DABA_deacetylase"/>
</dbReference>
<dbReference type="AlphaFoldDB" id="A0A1F5Z7C4"/>
<dbReference type="Proteomes" id="UP000177354">
    <property type="component" value="Unassembled WGS sequence"/>
</dbReference>
<keyword evidence="3" id="KW-0378">Hydrolase</keyword>
<evidence type="ECO:0000256" key="4">
    <source>
        <dbReference type="ARBA" id="ARBA00022833"/>
    </source>
</evidence>
<proteinExistence type="predicted"/>
<keyword evidence="2" id="KW-0479">Metal-binding</keyword>
<evidence type="ECO:0000313" key="7">
    <source>
        <dbReference type="Proteomes" id="UP000177354"/>
    </source>
</evidence>
<protein>
    <recommendedName>
        <fullName evidence="5">Succinylglutamate desuccinylase/Aspartoacylase catalytic domain-containing protein</fullName>
    </recommendedName>
</protein>
<accession>A0A1F5Z7C4</accession>
<evidence type="ECO:0000259" key="5">
    <source>
        <dbReference type="Pfam" id="PF24827"/>
    </source>
</evidence>
<keyword evidence="4" id="KW-0862">Zinc</keyword>
<gene>
    <name evidence="6" type="ORF">A2777_06150</name>
</gene>
<dbReference type="GO" id="GO:0016788">
    <property type="term" value="F:hydrolase activity, acting on ester bonds"/>
    <property type="evidence" value="ECO:0007669"/>
    <property type="project" value="InterPro"/>
</dbReference>
<evidence type="ECO:0000256" key="2">
    <source>
        <dbReference type="ARBA" id="ARBA00022723"/>
    </source>
</evidence>
<evidence type="ECO:0000256" key="1">
    <source>
        <dbReference type="ARBA" id="ARBA00001947"/>
    </source>
</evidence>
<dbReference type="PANTHER" id="PTHR37326">
    <property type="entry name" value="BLL3975 PROTEIN"/>
    <property type="match status" value="1"/>
</dbReference>
<dbReference type="Gene3D" id="3.40.630.10">
    <property type="entry name" value="Zn peptidases"/>
    <property type="match status" value="1"/>
</dbReference>
<dbReference type="InterPro" id="IPR055438">
    <property type="entry name" value="AstE_AspA_cat"/>
</dbReference>
<evidence type="ECO:0000313" key="6">
    <source>
        <dbReference type="EMBL" id="OGG08275.1"/>
    </source>
</evidence>
<comment type="caution">
    <text evidence="6">The sequence shown here is derived from an EMBL/GenBank/DDBJ whole genome shotgun (WGS) entry which is preliminary data.</text>
</comment>
<dbReference type="Pfam" id="PF24827">
    <property type="entry name" value="AstE_AspA_cat"/>
    <property type="match status" value="1"/>
</dbReference>
<dbReference type="GO" id="GO:0046872">
    <property type="term" value="F:metal ion binding"/>
    <property type="evidence" value="ECO:0007669"/>
    <property type="project" value="UniProtKB-KW"/>
</dbReference>
<feature type="domain" description="Succinylglutamate desuccinylase/Aspartoacylase catalytic" evidence="5">
    <location>
        <begin position="29"/>
        <end position="204"/>
    </location>
</feature>
<comment type="cofactor">
    <cofactor evidence="1">
        <name>Zn(2+)</name>
        <dbReference type="ChEBI" id="CHEBI:29105"/>
    </cofactor>
</comment>
<name>A0A1F5Z7C4_9BACT</name>
<organism evidence="6 7">
    <name type="scientific">Candidatus Gottesmanbacteria bacterium RIFCSPHIGHO2_01_FULL_40_15</name>
    <dbReference type="NCBI Taxonomy" id="1798376"/>
    <lineage>
        <taxon>Bacteria</taxon>
        <taxon>Candidatus Gottesmaniibacteriota</taxon>
    </lineage>
</organism>
<sequence length="311" mass="35122">MPQIKLVTVDLGTQKIRIPQAHIQGAKNHPKILVTAGLDGDEYAGIDAAYRLIEKYQEAKFDGVLTVIPIVNVPGFVNRTPFNPHDSKYPKSIFPGNKNGSSTERLVHWLSEIIYKHEAWIDLHGGGLDEYLVPFVYLTPPSNKQLKKRVFSLIRHMPHRNIIYDKKNSWGFKGLDEKGILRLVIEAGSRGGRKTDHIEYHLYLIRKLIYLLNKNPDELTSNLRKKKIFTGWSVLRADKAGIWSPMNNLKKIFEKGDLVGEIKTYGGKIISTVKVNEGGILLFRKTGALCTKGDLLIGLAVKPEPLNRLLK</sequence>
<evidence type="ECO:0000256" key="3">
    <source>
        <dbReference type="ARBA" id="ARBA00022801"/>
    </source>
</evidence>